<reference evidence="2 3" key="1">
    <citation type="journal article" date="2018" name="BMC Genomics">
        <title>Genomic comparison of Trypanosoma conorhini and Trypanosoma rangeli to Trypanosoma cruzi strains of high and low virulence.</title>
        <authorList>
            <person name="Bradwell K.R."/>
            <person name="Koparde V.N."/>
            <person name="Matveyev A.V."/>
            <person name="Serrano M.G."/>
            <person name="Alves J.M."/>
            <person name="Parikh H."/>
            <person name="Huang B."/>
            <person name="Lee V."/>
            <person name="Espinosa-Alvarez O."/>
            <person name="Ortiz P.A."/>
            <person name="Costa-Martins A.G."/>
            <person name="Teixeira M.M."/>
            <person name="Buck G.A."/>
        </authorList>
    </citation>
    <scope>NUCLEOTIDE SEQUENCE [LARGE SCALE GENOMIC DNA]</scope>
    <source>
        <strain evidence="2 3">025E</strain>
    </source>
</reference>
<evidence type="ECO:0000313" key="2">
    <source>
        <dbReference type="EMBL" id="RNF19185.1"/>
    </source>
</evidence>
<organism evidence="2 3">
    <name type="scientific">Trypanosoma conorhini</name>
    <dbReference type="NCBI Taxonomy" id="83891"/>
    <lineage>
        <taxon>Eukaryota</taxon>
        <taxon>Discoba</taxon>
        <taxon>Euglenozoa</taxon>
        <taxon>Kinetoplastea</taxon>
        <taxon>Metakinetoplastina</taxon>
        <taxon>Trypanosomatida</taxon>
        <taxon>Trypanosomatidae</taxon>
        <taxon>Trypanosoma</taxon>
    </lineage>
</organism>
<accession>A0A3R7NAR0</accession>
<gene>
    <name evidence="2" type="ORF">Tco025E_04364</name>
</gene>
<comment type="caution">
    <text evidence="2">The sequence shown here is derived from an EMBL/GenBank/DDBJ whole genome shotgun (WGS) entry which is preliminary data.</text>
</comment>
<feature type="compositionally biased region" description="Basic and acidic residues" evidence="1">
    <location>
        <begin position="85"/>
        <end position="101"/>
    </location>
</feature>
<feature type="compositionally biased region" description="Low complexity" evidence="1">
    <location>
        <begin position="266"/>
        <end position="279"/>
    </location>
</feature>
<name>A0A3R7NAR0_9TRYP</name>
<feature type="compositionally biased region" description="Basic and acidic residues" evidence="1">
    <location>
        <begin position="125"/>
        <end position="136"/>
    </location>
</feature>
<feature type="compositionally biased region" description="Basic residues" evidence="1">
    <location>
        <begin position="146"/>
        <end position="155"/>
    </location>
</feature>
<dbReference type="Proteomes" id="UP000284403">
    <property type="component" value="Unassembled WGS sequence"/>
</dbReference>
<sequence>MPTIVIDGLTIRLASELQNTFNPRHAFGRVERGGSLALREAPSGHLLLPFDAEGNVLVTPGLRYQLVLVTERKSAAELTDKSLLQERQQQRHDPKQPHKDVQAAAVTAMEPTAVKPTAAANGNHAEGKEKAEEAVKEPNIGQEQKRRGRKNRHKTPASTEELSDAPQQKRERKETPRNDPSETDDGVPLYLTVGSKQPSGAGATDAPSALAARSGSPASSHAVVDKSPKNRAATLGGPSTSDSDDDENVPLSKSYAKQQKRHEQRAVAPTVAAVSATSAEKPPIRRQAKPPRRAPVATPSTSESD</sequence>
<dbReference type="AlphaFoldDB" id="A0A3R7NAR0"/>
<dbReference type="EMBL" id="MKKU01000212">
    <property type="protein sequence ID" value="RNF19185.1"/>
    <property type="molecule type" value="Genomic_DNA"/>
</dbReference>
<protein>
    <submittedName>
        <fullName evidence="2">Uncharacterized protein</fullName>
    </submittedName>
</protein>
<dbReference type="RefSeq" id="XP_029228753.1">
    <property type="nucleotide sequence ID" value="XM_029371275.1"/>
</dbReference>
<feature type="region of interest" description="Disordered" evidence="1">
    <location>
        <begin position="118"/>
        <end position="305"/>
    </location>
</feature>
<dbReference type="GeneID" id="40317975"/>
<proteinExistence type="predicted"/>
<feature type="compositionally biased region" description="Basic and acidic residues" evidence="1">
    <location>
        <begin position="167"/>
        <end position="180"/>
    </location>
</feature>
<dbReference type="OrthoDB" id="267363at2759"/>
<evidence type="ECO:0000313" key="3">
    <source>
        <dbReference type="Proteomes" id="UP000284403"/>
    </source>
</evidence>
<feature type="region of interest" description="Disordered" evidence="1">
    <location>
        <begin position="85"/>
        <end position="104"/>
    </location>
</feature>
<keyword evidence="3" id="KW-1185">Reference proteome</keyword>
<evidence type="ECO:0000256" key="1">
    <source>
        <dbReference type="SAM" id="MobiDB-lite"/>
    </source>
</evidence>